<sequence length="371" mass="41527">MSPRHLTVHVPEFTDDIVSTGFDAAEEVGFDIDRDQESDDGEWPYYNGNYNKTTVSFMFHISSDREMYERVLSVGLSDILIPSNWSDEQNYAEFVTAVVNLACELAVAYDAEYVPLFQTTNHNTIAPTGMPFAEHIDQVPQLAVYSETLFEELGGFDALYGGTPWRYAELDSGHVFAMTSDGPWENSEFTNSKRRDLQRGETVTDLDLSDPFMTLDPGEYGTDAVITKDDIAPEFTNEALTLERVYRDESDTLRRVEDDSFVRRLIDDGNVLGELPDGVDTDDERLSALIEGSIPPAFVRLNAPNDESIVSKTLALDIETSKFELLVNLAQTARSADVSDDVMATIEGVLDQLSEMDDQDGIDQYIEQKLL</sequence>
<reference evidence="1 2" key="1">
    <citation type="journal article" date="2011" name="J. Bacteriol.">
        <title>Complete genome sequence of Haloarcula hispanica, a model haloarchaeon for studying genetics, metabolism, and virus-host interaction.</title>
        <authorList>
            <person name="Liu H."/>
            <person name="Wu Z."/>
            <person name="Li M."/>
            <person name="Zhang F."/>
            <person name="Zheng H."/>
            <person name="Han J."/>
            <person name="Liu J."/>
            <person name="Zhou J."/>
            <person name="Wang S."/>
            <person name="Xiang H."/>
        </authorList>
    </citation>
    <scope>NUCLEOTIDE SEQUENCE [LARGE SCALE GENOMIC DNA]</scope>
    <source>
        <strain evidence="2">ATCC 33960 / DSM 4426 / JCM 8911 / NBRC 102182 / NCIMB 2187 / VKM B-1755</strain>
    </source>
</reference>
<dbReference type="STRING" id="634497.HAH_4257"/>
<organism evidence="1 2">
    <name type="scientific">Haloarcula hispanica (strain ATCC 33960 / DSM 4426 / JCM 8911 / NBRC 102182 / NCIMB 2187 / VKM B-1755)</name>
    <dbReference type="NCBI Taxonomy" id="634497"/>
    <lineage>
        <taxon>Archaea</taxon>
        <taxon>Methanobacteriati</taxon>
        <taxon>Methanobacteriota</taxon>
        <taxon>Stenosarchaea group</taxon>
        <taxon>Halobacteria</taxon>
        <taxon>Halobacteriales</taxon>
        <taxon>Haloarculaceae</taxon>
        <taxon>Haloarcula</taxon>
    </lineage>
</organism>
<protein>
    <submittedName>
        <fullName evidence="1">Uncharacterized protein</fullName>
    </submittedName>
</protein>
<proteinExistence type="predicted"/>
<dbReference type="GeneID" id="23802575"/>
<name>G0HYM7_HALHT</name>
<dbReference type="Proteomes" id="UP000005629">
    <property type="component" value="Chromosome II"/>
</dbReference>
<dbReference type="OrthoDB" id="221385at2157"/>
<dbReference type="HOGENOM" id="CLU_675455_0_0_2"/>
<evidence type="ECO:0000313" key="2">
    <source>
        <dbReference type="Proteomes" id="UP000005629"/>
    </source>
</evidence>
<accession>G0HYM7</accession>
<evidence type="ECO:0000313" key="1">
    <source>
        <dbReference type="EMBL" id="AEM58928.1"/>
    </source>
</evidence>
<dbReference type="KEGG" id="hhi:HAH_4257"/>
<dbReference type="AlphaFoldDB" id="G0HYM7"/>
<dbReference type="RefSeq" id="WP_014030799.1">
    <property type="nucleotide sequence ID" value="NC_015943.1"/>
</dbReference>
<dbReference type="eggNOG" id="arCOG09139">
    <property type="taxonomic scope" value="Archaea"/>
</dbReference>
<dbReference type="EMBL" id="CP002922">
    <property type="protein sequence ID" value="AEM58928.1"/>
    <property type="molecule type" value="Genomic_DNA"/>
</dbReference>
<gene>
    <name evidence="1" type="ordered locus">HAH_4257</name>
</gene>